<name>A0AAD3P6M8_NEPGR</name>
<evidence type="ECO:0000256" key="2">
    <source>
        <dbReference type="ARBA" id="ARBA00022729"/>
    </source>
</evidence>
<dbReference type="InterPro" id="IPR025287">
    <property type="entry name" value="WAK_GUB"/>
</dbReference>
<gene>
    <name evidence="4" type="ORF">Nepgr_001759</name>
</gene>
<dbReference type="PANTHER" id="PTHR33491">
    <property type="entry name" value="OSJNBA0016N04.9 PROTEIN"/>
    <property type="match status" value="1"/>
</dbReference>
<proteinExistence type="predicted"/>
<evidence type="ECO:0000259" key="3">
    <source>
        <dbReference type="Pfam" id="PF13947"/>
    </source>
</evidence>
<evidence type="ECO:0000313" key="5">
    <source>
        <dbReference type="Proteomes" id="UP001279734"/>
    </source>
</evidence>
<reference evidence="4" key="1">
    <citation type="submission" date="2023-05" db="EMBL/GenBank/DDBJ databases">
        <title>Nepenthes gracilis genome sequencing.</title>
        <authorList>
            <person name="Fukushima K."/>
        </authorList>
    </citation>
    <scope>NUCLEOTIDE SEQUENCE</scope>
    <source>
        <strain evidence="4">SING2019-196</strain>
    </source>
</reference>
<dbReference type="Pfam" id="PF13947">
    <property type="entry name" value="GUB_WAK_bind"/>
    <property type="match status" value="1"/>
</dbReference>
<keyword evidence="5" id="KW-1185">Reference proteome</keyword>
<dbReference type="GO" id="GO:0016020">
    <property type="term" value="C:membrane"/>
    <property type="evidence" value="ECO:0007669"/>
    <property type="project" value="UniProtKB-SubCell"/>
</dbReference>
<dbReference type="Proteomes" id="UP001279734">
    <property type="component" value="Unassembled WGS sequence"/>
</dbReference>
<keyword evidence="2" id="KW-0732">Signal</keyword>
<evidence type="ECO:0000313" key="4">
    <source>
        <dbReference type="EMBL" id="GMG99919.1"/>
    </source>
</evidence>
<feature type="domain" description="Wall-associated receptor kinase galacturonan-binding" evidence="3">
    <location>
        <begin position="6"/>
        <end position="61"/>
    </location>
</feature>
<protein>
    <recommendedName>
        <fullName evidence="3">Wall-associated receptor kinase galacturonan-binding domain-containing protein</fullName>
    </recommendedName>
</protein>
<evidence type="ECO:0000256" key="1">
    <source>
        <dbReference type="ARBA" id="ARBA00004167"/>
    </source>
</evidence>
<sequence length="195" mass="21590">MALLGCEEKCGNVSIPYPFGIGANCYYDSWYEIVCHKYFSPPKPFLRRLNLEVMEITLKSGLFNYQMLTVGTSPLNICTGGVVGNSSSTQRNTSVDLGGSPYRFSRDYNVFMVKGCAGGVVMMNRRNKILAGCASICPKNYSIVQNYCYGVSCCQTPIPIEYSLDFYQIGFDDEAIPNSYTCMAAALMADTFTAW</sequence>
<dbReference type="GO" id="GO:0030247">
    <property type="term" value="F:polysaccharide binding"/>
    <property type="evidence" value="ECO:0007669"/>
    <property type="project" value="InterPro"/>
</dbReference>
<organism evidence="4 5">
    <name type="scientific">Nepenthes gracilis</name>
    <name type="common">Slender pitcher plant</name>
    <dbReference type="NCBI Taxonomy" id="150966"/>
    <lineage>
        <taxon>Eukaryota</taxon>
        <taxon>Viridiplantae</taxon>
        <taxon>Streptophyta</taxon>
        <taxon>Embryophyta</taxon>
        <taxon>Tracheophyta</taxon>
        <taxon>Spermatophyta</taxon>
        <taxon>Magnoliopsida</taxon>
        <taxon>eudicotyledons</taxon>
        <taxon>Gunneridae</taxon>
        <taxon>Pentapetalae</taxon>
        <taxon>Caryophyllales</taxon>
        <taxon>Nepenthaceae</taxon>
        <taxon>Nepenthes</taxon>
    </lineage>
</organism>
<comment type="subcellular location">
    <subcellularLocation>
        <location evidence="1">Membrane</location>
        <topology evidence="1">Single-pass membrane protein</topology>
    </subcellularLocation>
</comment>
<dbReference type="AlphaFoldDB" id="A0AAD3P6M8"/>
<accession>A0AAD3P6M8</accession>
<dbReference type="EMBL" id="BSYO01000001">
    <property type="protein sequence ID" value="GMG99919.1"/>
    <property type="molecule type" value="Genomic_DNA"/>
</dbReference>
<comment type="caution">
    <text evidence="4">The sequence shown here is derived from an EMBL/GenBank/DDBJ whole genome shotgun (WGS) entry which is preliminary data.</text>
</comment>